<organism evidence="1 2">
    <name type="scientific">Clostridium oceanicum</name>
    <dbReference type="NCBI Taxonomy" id="1543"/>
    <lineage>
        <taxon>Bacteria</taxon>
        <taxon>Bacillati</taxon>
        <taxon>Bacillota</taxon>
        <taxon>Clostridia</taxon>
        <taxon>Eubacteriales</taxon>
        <taxon>Clostridiaceae</taxon>
        <taxon>Clostridium</taxon>
    </lineage>
</organism>
<reference evidence="2" key="1">
    <citation type="journal article" date="2019" name="Int. J. Syst. Evol. Microbiol.">
        <title>The Global Catalogue of Microorganisms (GCM) 10K type strain sequencing project: providing services to taxonomists for standard genome sequencing and annotation.</title>
        <authorList>
            <consortium name="The Broad Institute Genomics Platform"/>
            <consortium name="The Broad Institute Genome Sequencing Center for Infectious Disease"/>
            <person name="Wu L."/>
            <person name="Ma J."/>
        </authorList>
    </citation>
    <scope>NUCLEOTIDE SEQUENCE [LARGE SCALE GENOMIC DNA]</scope>
    <source>
        <strain evidence="2">JCM 1407</strain>
    </source>
</reference>
<dbReference type="Proteomes" id="UP001501510">
    <property type="component" value="Unassembled WGS sequence"/>
</dbReference>
<proteinExistence type="predicted"/>
<dbReference type="Pfam" id="PF07454">
    <property type="entry name" value="SpoIIP"/>
    <property type="match status" value="1"/>
</dbReference>
<keyword evidence="2" id="KW-1185">Reference proteome</keyword>
<accession>A0ABP3V652</accession>
<dbReference type="RefSeq" id="WP_343764103.1">
    <property type="nucleotide sequence ID" value="NZ_BAAACG010000019.1"/>
</dbReference>
<dbReference type="NCBIfam" id="TIGR02867">
    <property type="entry name" value="spore_II_P"/>
    <property type="match status" value="1"/>
</dbReference>
<name>A0ABP3V652_9CLOT</name>
<sequence length="359" mass="40961">MDYRKIKKSNNFNKFYKILILTIIVFFVAILPCIVRAKGKIDFGKRNMFYVQVLNYAMPSVKSVSFNEEDMAENKFSLKDVVFQTFGISTNKPMSFVKKEIPFLSLGSDEKQESKMAFTPFKLKDNEVSKFSKDEKKQSKDDLNLQNKVVNLHDPKLKKKLGKTPEVFIYHTHTTESYKPGEPSNFDTSKNVCAVGDTLASELINNYGINTLHDKTVHDAQAYTQSYARSSVTVDKYMKKYKEFKLVIDLHRDSVSNKKAVTAKLNGENAAKFMLVMARKNPHFNTNMKIANGIVNTSNRLFPGLCKGIYYYNYGTRYFNQNKSNNAVLVEVGADCNTTEEAKNTAKYLARIIGECLNK</sequence>
<dbReference type="InterPro" id="IPR010897">
    <property type="entry name" value="Spore_II_P"/>
</dbReference>
<protein>
    <submittedName>
        <fullName evidence="1">Stage II sporulation protein P</fullName>
    </submittedName>
</protein>
<evidence type="ECO:0000313" key="2">
    <source>
        <dbReference type="Proteomes" id="UP001501510"/>
    </source>
</evidence>
<gene>
    <name evidence="1" type="ORF">GCM10008906_36450</name>
</gene>
<evidence type="ECO:0000313" key="1">
    <source>
        <dbReference type="EMBL" id="GAA0747396.1"/>
    </source>
</evidence>
<dbReference type="EMBL" id="BAAACG010000019">
    <property type="protein sequence ID" value="GAA0747396.1"/>
    <property type="molecule type" value="Genomic_DNA"/>
</dbReference>
<comment type="caution">
    <text evidence="1">The sequence shown here is derived from an EMBL/GenBank/DDBJ whole genome shotgun (WGS) entry which is preliminary data.</text>
</comment>